<reference evidence="3" key="1">
    <citation type="journal article" date="2022" name="Int. J. Mol. Sci.">
        <title>Draft Genome of Tanacetum Coccineum: Genomic Comparison of Closely Related Tanacetum-Family Plants.</title>
        <authorList>
            <person name="Yamashiro T."/>
            <person name="Shiraishi A."/>
            <person name="Nakayama K."/>
            <person name="Satake H."/>
        </authorList>
    </citation>
    <scope>NUCLEOTIDE SEQUENCE</scope>
</reference>
<gene>
    <name evidence="3" type="ORF">Tco_1058356</name>
</gene>
<evidence type="ECO:0000256" key="1">
    <source>
        <dbReference type="SAM" id="MobiDB-lite"/>
    </source>
</evidence>
<dbReference type="Proteomes" id="UP001151760">
    <property type="component" value="Unassembled WGS sequence"/>
</dbReference>
<dbReference type="EMBL" id="BQNB010019316">
    <property type="protein sequence ID" value="GJT84014.1"/>
    <property type="molecule type" value="Genomic_DNA"/>
</dbReference>
<accession>A0ABQ5H9B4</accession>
<dbReference type="PANTHER" id="PTHR48475:SF2">
    <property type="entry name" value="RIBONUCLEASE H"/>
    <property type="match status" value="1"/>
</dbReference>
<keyword evidence="3" id="KW-0808">Transferase</keyword>
<proteinExistence type="predicted"/>
<protein>
    <submittedName>
        <fullName evidence="3">Reverse transcriptase domain-containing protein</fullName>
    </submittedName>
</protein>
<evidence type="ECO:0000313" key="4">
    <source>
        <dbReference type="Proteomes" id="UP001151760"/>
    </source>
</evidence>
<feature type="domain" description="Reverse transcriptase" evidence="2">
    <location>
        <begin position="331"/>
        <end position="395"/>
    </location>
</feature>
<dbReference type="InterPro" id="IPR043502">
    <property type="entry name" value="DNA/RNA_pol_sf"/>
</dbReference>
<evidence type="ECO:0000313" key="3">
    <source>
        <dbReference type="EMBL" id="GJT84014.1"/>
    </source>
</evidence>
<organism evidence="3 4">
    <name type="scientific">Tanacetum coccineum</name>
    <dbReference type="NCBI Taxonomy" id="301880"/>
    <lineage>
        <taxon>Eukaryota</taxon>
        <taxon>Viridiplantae</taxon>
        <taxon>Streptophyta</taxon>
        <taxon>Embryophyta</taxon>
        <taxon>Tracheophyta</taxon>
        <taxon>Spermatophyta</taxon>
        <taxon>Magnoliopsida</taxon>
        <taxon>eudicotyledons</taxon>
        <taxon>Gunneridae</taxon>
        <taxon>Pentapetalae</taxon>
        <taxon>asterids</taxon>
        <taxon>campanulids</taxon>
        <taxon>Asterales</taxon>
        <taxon>Asteraceae</taxon>
        <taxon>Asteroideae</taxon>
        <taxon>Anthemideae</taxon>
        <taxon>Anthemidinae</taxon>
        <taxon>Tanacetum</taxon>
    </lineage>
</organism>
<dbReference type="SUPFAM" id="SSF56672">
    <property type="entry name" value="DNA/RNA polymerases"/>
    <property type="match status" value="1"/>
</dbReference>
<feature type="compositionally biased region" description="Low complexity" evidence="1">
    <location>
        <begin position="82"/>
        <end position="92"/>
    </location>
</feature>
<dbReference type="InterPro" id="IPR043128">
    <property type="entry name" value="Rev_trsase/Diguanyl_cyclase"/>
</dbReference>
<keyword evidence="3" id="KW-0548">Nucleotidyltransferase</keyword>
<keyword evidence="4" id="KW-1185">Reference proteome</keyword>
<name>A0ABQ5H9B4_9ASTR</name>
<dbReference type="InterPro" id="IPR000477">
    <property type="entry name" value="RT_dom"/>
</dbReference>
<dbReference type="GO" id="GO:0003964">
    <property type="term" value="F:RNA-directed DNA polymerase activity"/>
    <property type="evidence" value="ECO:0007669"/>
    <property type="project" value="UniProtKB-KW"/>
</dbReference>
<evidence type="ECO:0000259" key="2">
    <source>
        <dbReference type="Pfam" id="PF00078"/>
    </source>
</evidence>
<dbReference type="InterPro" id="IPR021109">
    <property type="entry name" value="Peptidase_aspartic_dom_sf"/>
</dbReference>
<feature type="region of interest" description="Disordered" evidence="1">
    <location>
        <begin position="72"/>
        <end position="92"/>
    </location>
</feature>
<dbReference type="Gene3D" id="3.30.70.270">
    <property type="match status" value="1"/>
</dbReference>
<dbReference type="Pfam" id="PF00078">
    <property type="entry name" value="RVT_1"/>
    <property type="match status" value="1"/>
</dbReference>
<dbReference type="Gene3D" id="2.40.70.10">
    <property type="entry name" value="Acid Proteases"/>
    <property type="match status" value="1"/>
</dbReference>
<sequence>MKISSFMSSHKCPELSKCFSDNIPKTVDEMLKRVDDYVRSEEAFCNTELPRGEFQRKEGEAIRNSVRVWQVKSPGGRRKVEGQNGPKGNGPQKGKVIYMVNYVAKDRKRKSIMIDEDWMNVPIVFPPIRARDLSEEAIMVEAKIEGYLVHRIHVDEGASIEIMYGHCYNMLHLAIRSRLTKTHTMVSGFSGEQVKPLAKLGLDVCFGGDGLCKRAIMKFTVILAPSSYNIILGCPSLKQLRVIPLTIHEMMKFPTTWGVATKKPSGNLRGGQVAKIQNSQAGQVTHMDFKPCVSKEGRWKLEYVHRLQEHQLRMPERLLSPSKDRPQDRLDEAFKSQIRRNLEAYVDDMVVKSKSKWEMITYIAETFDNLRRINMKPNPKKCSFEVEEGKFLGYMVTSEGIRANPAKTKDIAKMQSPKTWGQMQSLSGKLAALNRFLSRSVEKSLPFFETLKDIIKDNKDDYRPSYYGDQPIKQILNKTEASGKLAKYSVELGAYNITYEPRNAIKGQILADFINKVPVGSESMVPRATPYTVDHQKDGNEECVLYTNGALSVKGLCAGLILISLMKIEYTYALRLNFASTKNQAKYEALLAGLRIAKKMKV</sequence>
<comment type="caution">
    <text evidence="3">The sequence shown here is derived from an EMBL/GenBank/DDBJ whole genome shotgun (WGS) entry which is preliminary data.</text>
</comment>
<keyword evidence="3" id="KW-0695">RNA-directed DNA polymerase</keyword>
<reference evidence="3" key="2">
    <citation type="submission" date="2022-01" db="EMBL/GenBank/DDBJ databases">
        <authorList>
            <person name="Yamashiro T."/>
            <person name="Shiraishi A."/>
            <person name="Satake H."/>
            <person name="Nakayama K."/>
        </authorList>
    </citation>
    <scope>NUCLEOTIDE SEQUENCE</scope>
</reference>
<dbReference type="PANTHER" id="PTHR48475">
    <property type="entry name" value="RIBONUCLEASE H"/>
    <property type="match status" value="1"/>
</dbReference>